<accession>A0A8J2J8M7</accession>
<dbReference type="EMBL" id="CAJVCH010027299">
    <property type="protein sequence ID" value="CAG7701996.1"/>
    <property type="molecule type" value="Genomic_DNA"/>
</dbReference>
<comment type="caution">
    <text evidence="2">The sequence shown here is derived from an EMBL/GenBank/DDBJ whole genome shotgun (WGS) entry which is preliminary data.</text>
</comment>
<protein>
    <submittedName>
        <fullName evidence="2">Uncharacterized protein</fullName>
    </submittedName>
</protein>
<organism evidence="2 3">
    <name type="scientific">Allacma fusca</name>
    <dbReference type="NCBI Taxonomy" id="39272"/>
    <lineage>
        <taxon>Eukaryota</taxon>
        <taxon>Metazoa</taxon>
        <taxon>Ecdysozoa</taxon>
        <taxon>Arthropoda</taxon>
        <taxon>Hexapoda</taxon>
        <taxon>Collembola</taxon>
        <taxon>Symphypleona</taxon>
        <taxon>Sminthuridae</taxon>
        <taxon>Allacma</taxon>
    </lineage>
</organism>
<gene>
    <name evidence="2" type="ORF">AFUS01_LOCUS4386</name>
</gene>
<dbReference type="AlphaFoldDB" id="A0A8J2J8M7"/>
<reference evidence="2" key="1">
    <citation type="submission" date="2021-06" db="EMBL/GenBank/DDBJ databases">
        <authorList>
            <person name="Hodson N. C."/>
            <person name="Mongue J. A."/>
            <person name="Jaron S. K."/>
        </authorList>
    </citation>
    <scope>NUCLEOTIDE SEQUENCE</scope>
</reference>
<name>A0A8J2J8M7_9HEXA</name>
<evidence type="ECO:0000256" key="1">
    <source>
        <dbReference type="SAM" id="MobiDB-lite"/>
    </source>
</evidence>
<feature type="compositionally biased region" description="Polar residues" evidence="1">
    <location>
        <begin position="184"/>
        <end position="200"/>
    </location>
</feature>
<evidence type="ECO:0000313" key="2">
    <source>
        <dbReference type="EMBL" id="CAG7701996.1"/>
    </source>
</evidence>
<evidence type="ECO:0000313" key="3">
    <source>
        <dbReference type="Proteomes" id="UP000708208"/>
    </source>
</evidence>
<keyword evidence="3" id="KW-1185">Reference proteome</keyword>
<feature type="region of interest" description="Disordered" evidence="1">
    <location>
        <begin position="176"/>
        <end position="200"/>
    </location>
</feature>
<dbReference type="Proteomes" id="UP000708208">
    <property type="component" value="Unassembled WGS sequence"/>
</dbReference>
<proteinExistence type="predicted"/>
<sequence>MLEALQYGGPQSKNYCIVREDIIFAPHMMCPHAYLRSHLFKQSSKVMSCNIFIYPLLLTLIIHSVRCGSIAMITKENGTSSTLDFDYEDGEKAILDDLTDDTGRQLPALPPLIVPPHIPSIFDSFPTLPPIGPANLCANWYALCFTILYGARKCCIGIVCPPFGIVCDPNEKSLGSEEEFVDATTPSPRNGSRTTDVQDW</sequence>